<proteinExistence type="predicted"/>
<accession>A0A5B8FFY7</accession>
<sequence>MDGIHLNSLLRQGRAPVQNRRKSAPVRNTRGLTRTGRRQMSTVRTPLEEAIATSKSNRNARPPVRGAENRLEPECWPALNPGFTFDQDSGMFVIGSCFATNIENYLEARGYTMLSRNAIKGSSVLPGHLNKYTPAAIHQEVSWARAIYDRDDRMTEEDARAVLFICEDGRAIDTQLHVFEQKPLEEAIERRRVVYQTYRNLFRADVVVITLGLIEAWWDDVLKIYIQETPTRPMQREAGRFFFERLSFAKCMGFMRETIELITRDRSPNILITTSPVVLSRTYTSDDVLIANTHSKAVLRAVTGELVAEYPTLDYFPSFESVMLTRSNSVWQDDLKHVSEQFIHRIMARVEETYTGVDTSQERMLGDLEGRFIEAVQAHDFAAAGAAYDQIVSPLTHTSDNFHTLAAVVAAERGQTDLARAHLEADTGEKDKAGLNQLEFLRYSVWKQIGGRELGEKWLDENLRRRNWFRASVVHRSTRWLLTERKSEDAVEILMKVDPAKVKASALLNRFAEILNRHGQRPLALEFLTHVPENERIELKDRSAPRLARAGGMLGRLFG</sequence>
<name>A0A5B8FFY7_9RHOB</name>
<dbReference type="EMBL" id="CP040818">
    <property type="protein sequence ID" value="QDL90551.1"/>
    <property type="molecule type" value="Genomic_DNA"/>
</dbReference>
<reference evidence="2 3" key="1">
    <citation type="submission" date="2019-06" db="EMBL/GenBank/DDBJ databases">
        <title>Genome sequence of Rhodobacteraceae bacterium D4M1.</title>
        <authorList>
            <person name="Cao J."/>
        </authorList>
    </citation>
    <scope>NUCLEOTIDE SEQUENCE [LARGE SCALE GENOMIC DNA]</scope>
    <source>
        <strain evidence="2 3">D4M1</strain>
    </source>
</reference>
<evidence type="ECO:0000259" key="1">
    <source>
        <dbReference type="Pfam" id="PF08885"/>
    </source>
</evidence>
<dbReference type="OrthoDB" id="369216at2"/>
<evidence type="ECO:0000313" key="2">
    <source>
        <dbReference type="EMBL" id="QDL90551.1"/>
    </source>
</evidence>
<dbReference type="Proteomes" id="UP000305888">
    <property type="component" value="Chromosome"/>
</dbReference>
<gene>
    <name evidence="2" type="ORF">FDP22_01360</name>
</gene>
<dbReference type="KEGG" id="ppru:FDP22_01360"/>
<protein>
    <submittedName>
        <fullName evidence="2">GSCFA domain-containing protein</fullName>
    </submittedName>
</protein>
<evidence type="ECO:0000313" key="3">
    <source>
        <dbReference type="Proteomes" id="UP000305888"/>
    </source>
</evidence>
<dbReference type="AlphaFoldDB" id="A0A5B8FFY7"/>
<dbReference type="InterPro" id="IPR014982">
    <property type="entry name" value="GSCFA"/>
</dbReference>
<feature type="domain" description="GSCFA" evidence="1">
    <location>
        <begin position="92"/>
        <end position="348"/>
    </location>
</feature>
<keyword evidence="3" id="KW-1185">Reference proteome</keyword>
<dbReference type="Pfam" id="PF08885">
    <property type="entry name" value="GSCFA"/>
    <property type="match status" value="1"/>
</dbReference>
<organism evidence="2 3">
    <name type="scientific">Paroceanicella profunda</name>
    <dbReference type="NCBI Taxonomy" id="2579971"/>
    <lineage>
        <taxon>Bacteria</taxon>
        <taxon>Pseudomonadati</taxon>
        <taxon>Pseudomonadota</taxon>
        <taxon>Alphaproteobacteria</taxon>
        <taxon>Rhodobacterales</taxon>
        <taxon>Paracoccaceae</taxon>
        <taxon>Paroceanicella</taxon>
    </lineage>
</organism>